<organism evidence="6 7">
    <name type="scientific">Granulicella cerasi</name>
    <dbReference type="NCBI Taxonomy" id="741063"/>
    <lineage>
        <taxon>Bacteria</taxon>
        <taxon>Pseudomonadati</taxon>
        <taxon>Acidobacteriota</taxon>
        <taxon>Terriglobia</taxon>
        <taxon>Terriglobales</taxon>
        <taxon>Acidobacteriaceae</taxon>
        <taxon>Granulicella</taxon>
    </lineage>
</organism>
<dbReference type="InterPro" id="IPR051909">
    <property type="entry name" value="MFP_Cation_Efflux"/>
</dbReference>
<dbReference type="Gene3D" id="2.40.30.170">
    <property type="match status" value="1"/>
</dbReference>
<gene>
    <name evidence="6" type="ORF">ACFQBQ_12440</name>
</gene>
<evidence type="ECO:0000313" key="7">
    <source>
        <dbReference type="Proteomes" id="UP001596391"/>
    </source>
</evidence>
<evidence type="ECO:0000256" key="1">
    <source>
        <dbReference type="ARBA" id="ARBA00009477"/>
    </source>
</evidence>
<dbReference type="PROSITE" id="PS51257">
    <property type="entry name" value="PROKAR_LIPOPROTEIN"/>
    <property type="match status" value="1"/>
</dbReference>
<dbReference type="InterPro" id="IPR058637">
    <property type="entry name" value="YknX-like_C"/>
</dbReference>
<keyword evidence="2" id="KW-0813">Transport</keyword>
<reference evidence="7" key="1">
    <citation type="journal article" date="2019" name="Int. J. Syst. Evol. Microbiol.">
        <title>The Global Catalogue of Microorganisms (GCM) 10K type strain sequencing project: providing services to taxonomists for standard genome sequencing and annotation.</title>
        <authorList>
            <consortium name="The Broad Institute Genomics Platform"/>
            <consortium name="The Broad Institute Genome Sequencing Center for Infectious Disease"/>
            <person name="Wu L."/>
            <person name="Ma J."/>
        </authorList>
    </citation>
    <scope>NUCLEOTIDE SEQUENCE [LARGE SCALE GENOMIC DNA]</scope>
    <source>
        <strain evidence="7">CGMCC 1.16026</strain>
    </source>
</reference>
<feature type="domain" description="CzcB-like barrel-sandwich hybrid" evidence="4">
    <location>
        <begin position="68"/>
        <end position="208"/>
    </location>
</feature>
<evidence type="ECO:0000256" key="2">
    <source>
        <dbReference type="ARBA" id="ARBA00022448"/>
    </source>
</evidence>
<keyword evidence="7" id="KW-1185">Reference proteome</keyword>
<dbReference type="RefSeq" id="WP_263370051.1">
    <property type="nucleotide sequence ID" value="NZ_JAGSYD010000001.1"/>
</dbReference>
<dbReference type="Proteomes" id="UP001596391">
    <property type="component" value="Unassembled WGS sequence"/>
</dbReference>
<dbReference type="EMBL" id="JBHSWI010000001">
    <property type="protein sequence ID" value="MFC6646377.1"/>
    <property type="molecule type" value="Genomic_DNA"/>
</dbReference>
<dbReference type="PANTHER" id="PTHR30097">
    <property type="entry name" value="CATION EFFLUX SYSTEM PROTEIN CUSB"/>
    <property type="match status" value="1"/>
</dbReference>
<accession>A0ABW1ZAA9</accession>
<dbReference type="Pfam" id="PF25973">
    <property type="entry name" value="BSH_CzcB"/>
    <property type="match status" value="1"/>
</dbReference>
<comment type="similarity">
    <text evidence="1">Belongs to the membrane fusion protein (MFP) (TC 8.A.1) family.</text>
</comment>
<evidence type="ECO:0000259" key="4">
    <source>
        <dbReference type="Pfam" id="PF25973"/>
    </source>
</evidence>
<dbReference type="InterPro" id="IPR058792">
    <property type="entry name" value="Beta-barrel_RND_2"/>
</dbReference>
<dbReference type="Pfam" id="PF25954">
    <property type="entry name" value="Beta-barrel_RND_2"/>
    <property type="match status" value="1"/>
</dbReference>
<dbReference type="SUPFAM" id="SSF111369">
    <property type="entry name" value="HlyD-like secretion proteins"/>
    <property type="match status" value="1"/>
</dbReference>
<comment type="caution">
    <text evidence="6">The sequence shown here is derived from an EMBL/GenBank/DDBJ whole genome shotgun (WGS) entry which is preliminary data.</text>
</comment>
<sequence>MTARRFYFTPLAASVAALVFVGGCKKHTTETAAPTQPTANIQVGTVHSETIDATLRLPGRVEADPDKLVHIYAPLSGRLLNMTLVPGQEVRKGQAVATLQSSDVAQARADFEKAKIETIRADHALDRGKLLASHEVMSQADLQELQATDSAAHSELERTRQHVHELGFSENSTSDITTVTAPITGTVLDIGTATGEMQRSLETTTGIATVANLDTVWVTGDVYEQDLHAVHPHAQVTVSFTAYPGEKFSGTVANIGDSFDPSTHAVKVRVVMPNPGHRLKPQMFATLLLSQPAQPRILLPAGAVLHDGESTIVYVPAGDGKYTTKKVTTGAQAGDRIEITSGLNDGDRVVMQGAAFLRQPVGD</sequence>
<evidence type="ECO:0000259" key="3">
    <source>
        <dbReference type="Pfam" id="PF25954"/>
    </source>
</evidence>
<evidence type="ECO:0000259" key="5">
    <source>
        <dbReference type="Pfam" id="PF25989"/>
    </source>
</evidence>
<name>A0ABW1ZAA9_9BACT</name>
<dbReference type="NCBIfam" id="TIGR01730">
    <property type="entry name" value="RND_mfp"/>
    <property type="match status" value="1"/>
</dbReference>
<feature type="domain" description="YknX-like C-terminal permuted SH3-like" evidence="5">
    <location>
        <begin position="298"/>
        <end position="357"/>
    </location>
</feature>
<dbReference type="Gene3D" id="1.10.287.470">
    <property type="entry name" value="Helix hairpin bin"/>
    <property type="match status" value="1"/>
</dbReference>
<evidence type="ECO:0000313" key="6">
    <source>
        <dbReference type="EMBL" id="MFC6646377.1"/>
    </source>
</evidence>
<protein>
    <submittedName>
        <fullName evidence="6">Efflux RND transporter periplasmic adaptor subunit</fullName>
    </submittedName>
</protein>
<dbReference type="Pfam" id="PF25989">
    <property type="entry name" value="YknX_C"/>
    <property type="match status" value="1"/>
</dbReference>
<proteinExistence type="inferred from homology"/>
<dbReference type="PANTHER" id="PTHR30097:SF16">
    <property type="entry name" value="CATION EFFLUX SYSTEM (CZCB-LIKE)"/>
    <property type="match status" value="1"/>
</dbReference>
<feature type="domain" description="CusB-like beta-barrel" evidence="3">
    <location>
        <begin position="215"/>
        <end position="291"/>
    </location>
</feature>
<dbReference type="InterPro" id="IPR006143">
    <property type="entry name" value="RND_pump_MFP"/>
</dbReference>
<dbReference type="InterPro" id="IPR058647">
    <property type="entry name" value="BSH_CzcB-like"/>
</dbReference>
<dbReference type="Gene3D" id="2.40.420.20">
    <property type="match status" value="1"/>
</dbReference>